<dbReference type="EC" id="2.7.13.3" evidence="2"/>
<organism evidence="2 3">
    <name type="scientific">Legionella feeleii</name>
    <dbReference type="NCBI Taxonomy" id="453"/>
    <lineage>
        <taxon>Bacteria</taxon>
        <taxon>Pseudomonadati</taxon>
        <taxon>Pseudomonadota</taxon>
        <taxon>Gammaproteobacteria</taxon>
        <taxon>Legionellales</taxon>
        <taxon>Legionellaceae</taxon>
        <taxon>Legionella</taxon>
    </lineage>
</organism>
<proteinExistence type="predicted"/>
<keyword evidence="2" id="KW-0407">Ion channel</keyword>
<evidence type="ECO:0000256" key="1">
    <source>
        <dbReference type="SAM" id="MobiDB-lite"/>
    </source>
</evidence>
<name>A0A2X1QNL3_9GAMM</name>
<sequence length="58" mass="6996">MVDSRPNPEQLLRRAQKEEKQGNRGKLKIYWELHLELARLIKCFRMLMKNVVRISMLS</sequence>
<dbReference type="GO" id="GO:0034220">
    <property type="term" value="P:monoatomic ion transmembrane transport"/>
    <property type="evidence" value="ECO:0007669"/>
    <property type="project" value="UniProtKB-KW"/>
</dbReference>
<keyword evidence="2" id="KW-0813">Transport</keyword>
<reference evidence="2 3" key="1">
    <citation type="submission" date="2018-06" db="EMBL/GenBank/DDBJ databases">
        <authorList>
            <consortium name="Pathogen Informatics"/>
            <person name="Doyle S."/>
        </authorList>
    </citation>
    <scope>NUCLEOTIDE SEQUENCE [LARGE SCALE GENOMIC DNA]</scope>
    <source>
        <strain evidence="2 3">NCTC12022</strain>
    </source>
</reference>
<evidence type="ECO:0000313" key="3">
    <source>
        <dbReference type="Proteomes" id="UP000251942"/>
    </source>
</evidence>
<feature type="compositionally biased region" description="Basic and acidic residues" evidence="1">
    <location>
        <begin position="11"/>
        <end position="22"/>
    </location>
</feature>
<feature type="region of interest" description="Disordered" evidence="1">
    <location>
        <begin position="1"/>
        <end position="23"/>
    </location>
</feature>
<gene>
    <name evidence="2" type="ORF">NCTC12022_00417</name>
</gene>
<dbReference type="EMBL" id="UASS01000002">
    <property type="protein sequence ID" value="SPX59706.1"/>
    <property type="molecule type" value="Genomic_DNA"/>
</dbReference>
<protein>
    <submittedName>
        <fullName evidence="2">Osmosensitive K+ channel His-kinase sensor</fullName>
        <ecNumber evidence="2">2.7.13.3</ecNumber>
    </submittedName>
</protein>
<dbReference type="Proteomes" id="UP000251942">
    <property type="component" value="Unassembled WGS sequence"/>
</dbReference>
<accession>A0A2X1QNL3</accession>
<keyword evidence="2" id="KW-0808">Transferase</keyword>
<evidence type="ECO:0000313" key="2">
    <source>
        <dbReference type="EMBL" id="SPX59706.1"/>
    </source>
</evidence>
<dbReference type="GO" id="GO:0004673">
    <property type="term" value="F:protein histidine kinase activity"/>
    <property type="evidence" value="ECO:0007669"/>
    <property type="project" value="UniProtKB-EC"/>
</dbReference>
<dbReference type="AlphaFoldDB" id="A0A2X1QNL3"/>
<keyword evidence="2" id="KW-0406">Ion transport</keyword>
<keyword evidence="2" id="KW-0418">Kinase</keyword>